<feature type="domain" description="OmpA-like" evidence="1">
    <location>
        <begin position="100"/>
        <end position="227"/>
    </location>
</feature>
<evidence type="ECO:0000259" key="1">
    <source>
        <dbReference type="PROSITE" id="PS51123"/>
    </source>
</evidence>
<evidence type="ECO:0000313" key="2">
    <source>
        <dbReference type="EMBL" id="EJX07288.1"/>
    </source>
</evidence>
<dbReference type="PROSITE" id="PS51257">
    <property type="entry name" value="PROKAR_LIPOPROTEIN"/>
    <property type="match status" value="1"/>
</dbReference>
<protein>
    <submittedName>
        <fullName evidence="2">Lipoprotein PG3</fullName>
    </submittedName>
</protein>
<proteinExistence type="predicted"/>
<dbReference type="PANTHER" id="PTHR30329:SF21">
    <property type="entry name" value="LIPOPROTEIN YIAD-RELATED"/>
    <property type="match status" value="1"/>
</dbReference>
<organism evidence="2">
    <name type="scientific">gut metagenome</name>
    <dbReference type="NCBI Taxonomy" id="749906"/>
    <lineage>
        <taxon>unclassified sequences</taxon>
        <taxon>metagenomes</taxon>
        <taxon>organismal metagenomes</taxon>
    </lineage>
</organism>
<dbReference type="InterPro" id="IPR039567">
    <property type="entry name" value="Gly-zipper"/>
</dbReference>
<dbReference type="SUPFAM" id="SSF103088">
    <property type="entry name" value="OmpA-like"/>
    <property type="match status" value="1"/>
</dbReference>
<dbReference type="Gene3D" id="3.30.1330.60">
    <property type="entry name" value="OmpA-like domain"/>
    <property type="match status" value="1"/>
</dbReference>
<name>J9GWB3_9ZZZZ</name>
<dbReference type="AlphaFoldDB" id="J9GWB3"/>
<dbReference type="EMBL" id="AMCI01000918">
    <property type="protein sequence ID" value="EJX07288.1"/>
    <property type="molecule type" value="Genomic_DNA"/>
</dbReference>
<dbReference type="InterPro" id="IPR036737">
    <property type="entry name" value="OmpA-like_sf"/>
</dbReference>
<dbReference type="PROSITE" id="PS51123">
    <property type="entry name" value="OMPA_2"/>
    <property type="match status" value="1"/>
</dbReference>
<dbReference type="CDD" id="cd07185">
    <property type="entry name" value="OmpA_C-like"/>
    <property type="match status" value="1"/>
</dbReference>
<dbReference type="InterPro" id="IPR050330">
    <property type="entry name" value="Bact_OuterMem_StrucFunc"/>
</dbReference>
<gene>
    <name evidence="2" type="ORF">EVA_04609</name>
</gene>
<accession>J9GWB3</accession>
<reference evidence="2" key="1">
    <citation type="journal article" date="2012" name="PLoS ONE">
        <title>Gene sets for utilization of primary and secondary nutrition supplies in the distal gut of endangered iberian lynx.</title>
        <authorList>
            <person name="Alcaide M."/>
            <person name="Messina E."/>
            <person name="Richter M."/>
            <person name="Bargiela R."/>
            <person name="Peplies J."/>
            <person name="Huws S.A."/>
            <person name="Newbold C.J."/>
            <person name="Golyshin P.N."/>
            <person name="Simon M.A."/>
            <person name="Lopez G."/>
            <person name="Yakimov M.M."/>
            <person name="Ferrer M."/>
        </authorList>
    </citation>
    <scope>NUCLEOTIDE SEQUENCE</scope>
</reference>
<comment type="caution">
    <text evidence="2">The sequence shown here is derived from an EMBL/GenBank/DDBJ whole genome shotgun (WGS) entry which is preliminary data.</text>
</comment>
<keyword evidence="2" id="KW-0449">Lipoprotein</keyword>
<sequence>MNKMKFMVLFMSIAMIFSGCATMNNTGKGAAIGGGSGAALGAILGGVIGKGKGAAIGAAIGTAVGAGTGALIGKKMDKAAEEAKRIEGAQVEQITDNNGLQAVKVTFESGILFNTGNANLSPSAKAALSKFANNVLNQNRDMDVSIYGYTDNQGWRNSTASQSQQKNLNLSQERAQSVSSYLLNCGVSANQIKSVEGMGEADPIASNDTATGREQNRRVEVYMYASAKMIQEAQAAAN</sequence>
<dbReference type="Pfam" id="PF13488">
    <property type="entry name" value="Gly-zipper_Omp"/>
    <property type="match status" value="1"/>
</dbReference>
<dbReference type="Pfam" id="PF00691">
    <property type="entry name" value="OmpA"/>
    <property type="match status" value="1"/>
</dbReference>
<dbReference type="PANTHER" id="PTHR30329">
    <property type="entry name" value="STATOR ELEMENT OF FLAGELLAR MOTOR COMPLEX"/>
    <property type="match status" value="1"/>
</dbReference>
<dbReference type="InterPro" id="IPR006665">
    <property type="entry name" value="OmpA-like"/>
</dbReference>